<dbReference type="GO" id="GO:0007020">
    <property type="term" value="P:microtubule nucleation"/>
    <property type="evidence" value="ECO:0007669"/>
    <property type="project" value="InterPro"/>
</dbReference>
<protein>
    <recommendedName>
        <fullName evidence="5">Spindle pole body component</fullName>
    </recommendedName>
</protein>
<reference evidence="9" key="1">
    <citation type="submission" date="2022-07" db="EMBL/GenBank/DDBJ databases">
        <title>Phylogenomic reconstructions and comparative analyses of Kickxellomycotina fungi.</title>
        <authorList>
            <person name="Reynolds N.K."/>
            <person name="Stajich J.E."/>
            <person name="Barry K."/>
            <person name="Grigoriev I.V."/>
            <person name="Crous P."/>
            <person name="Smith M.E."/>
        </authorList>
    </citation>
    <scope>NUCLEOTIDE SEQUENCE</scope>
    <source>
        <strain evidence="9">NBRC 105414</strain>
    </source>
</reference>
<comment type="similarity">
    <text evidence="1 5">Belongs to the TUBGCP family.</text>
</comment>
<evidence type="ECO:0000256" key="3">
    <source>
        <dbReference type="ARBA" id="ARBA00022701"/>
    </source>
</evidence>
<dbReference type="GO" id="GO:0000278">
    <property type="term" value="P:mitotic cell cycle"/>
    <property type="evidence" value="ECO:0007669"/>
    <property type="project" value="TreeGrafter"/>
</dbReference>
<dbReference type="Gene3D" id="1.20.120.1900">
    <property type="entry name" value="Gamma-tubulin complex, C-terminal domain"/>
    <property type="match status" value="1"/>
</dbReference>
<dbReference type="GO" id="GO:0005816">
    <property type="term" value="C:spindle pole body"/>
    <property type="evidence" value="ECO:0007669"/>
    <property type="project" value="UniProtKB-ARBA"/>
</dbReference>
<dbReference type="InterPro" id="IPR042241">
    <property type="entry name" value="GCP_C_sf"/>
</dbReference>
<organism evidence="9 10">
    <name type="scientific">Coemansia javaensis</name>
    <dbReference type="NCBI Taxonomy" id="2761396"/>
    <lineage>
        <taxon>Eukaryota</taxon>
        <taxon>Fungi</taxon>
        <taxon>Fungi incertae sedis</taxon>
        <taxon>Zoopagomycota</taxon>
        <taxon>Kickxellomycotina</taxon>
        <taxon>Kickxellomycetes</taxon>
        <taxon>Kickxellales</taxon>
        <taxon>Kickxellaceae</taxon>
        <taxon>Coemansia</taxon>
    </lineage>
</organism>
<feature type="region of interest" description="Disordered" evidence="6">
    <location>
        <begin position="312"/>
        <end position="374"/>
    </location>
</feature>
<keyword evidence="10" id="KW-1185">Reference proteome</keyword>
<evidence type="ECO:0000259" key="8">
    <source>
        <dbReference type="Pfam" id="PF17681"/>
    </source>
</evidence>
<keyword evidence="2 5" id="KW-0963">Cytoplasm</keyword>
<evidence type="ECO:0000313" key="9">
    <source>
        <dbReference type="EMBL" id="KAJ2784198.1"/>
    </source>
</evidence>
<dbReference type="Pfam" id="PF04130">
    <property type="entry name" value="GCP_C_terminal"/>
    <property type="match status" value="1"/>
</dbReference>
<dbReference type="PANTHER" id="PTHR19302">
    <property type="entry name" value="GAMMA TUBULIN COMPLEX PROTEIN"/>
    <property type="match status" value="1"/>
</dbReference>
<dbReference type="Proteomes" id="UP001140217">
    <property type="component" value="Unassembled WGS sequence"/>
</dbReference>
<dbReference type="GO" id="GO:0051011">
    <property type="term" value="F:microtubule minus-end binding"/>
    <property type="evidence" value="ECO:0007669"/>
    <property type="project" value="TreeGrafter"/>
</dbReference>
<evidence type="ECO:0000256" key="6">
    <source>
        <dbReference type="SAM" id="MobiDB-lite"/>
    </source>
</evidence>
<feature type="compositionally biased region" description="Low complexity" evidence="6">
    <location>
        <begin position="19"/>
        <end position="30"/>
    </location>
</feature>
<dbReference type="InterPro" id="IPR040457">
    <property type="entry name" value="GCP_C"/>
</dbReference>
<evidence type="ECO:0000256" key="1">
    <source>
        <dbReference type="ARBA" id="ARBA00010337"/>
    </source>
</evidence>
<dbReference type="AlphaFoldDB" id="A0A9W8HG19"/>
<dbReference type="GO" id="GO:0043015">
    <property type="term" value="F:gamma-tubulin binding"/>
    <property type="evidence" value="ECO:0007669"/>
    <property type="project" value="InterPro"/>
</dbReference>
<comment type="subcellular location">
    <subcellularLocation>
        <location evidence="5">Cytoplasm</location>
        <location evidence="5">Cytoskeleton</location>
        <location evidence="5">Microtubule organizing center</location>
    </subcellularLocation>
</comment>
<dbReference type="GO" id="GO:0005874">
    <property type="term" value="C:microtubule"/>
    <property type="evidence" value="ECO:0007669"/>
    <property type="project" value="UniProtKB-KW"/>
</dbReference>
<gene>
    <name evidence="9" type="primary">alp4</name>
    <name evidence="9" type="ORF">H4R18_001253</name>
</gene>
<dbReference type="InterPro" id="IPR007259">
    <property type="entry name" value="GCP"/>
</dbReference>
<feature type="domain" description="Gamma tubulin complex component C-terminal" evidence="7">
    <location>
        <begin position="587"/>
        <end position="968"/>
    </location>
</feature>
<dbReference type="GO" id="GO:0000930">
    <property type="term" value="C:gamma-tubulin complex"/>
    <property type="evidence" value="ECO:0007669"/>
    <property type="project" value="TreeGrafter"/>
</dbReference>
<dbReference type="EMBL" id="JANBUL010000031">
    <property type="protein sequence ID" value="KAJ2784198.1"/>
    <property type="molecule type" value="Genomic_DNA"/>
</dbReference>
<feature type="domain" description="Gamma tubulin complex component protein N-terminal" evidence="8">
    <location>
        <begin position="170"/>
        <end position="578"/>
    </location>
</feature>
<sequence>MSGFEYDYGDDFVEVRRGAQPTAAAAATTAGPPPPYIPEPDAERDFAGLRRSQRERADSVTFTPQGSHGGPSQSETGDSGDDQPYFSTRHHQFESSFRTARRRERAPLAPRIWDDMQHTEHPEQQQHYHHQQQQHHQYQYQYHGHQQDTTYDAEVEMRELPLAQQELAIVEDILSLLLGVSGRYLSFRLPPHAAKWRETLAIDDVLTAPMWISPTLAQMANKILPLVLMQKRAEHFTAVYARREAGLVNQALCAAVSTVRREYHAAVTSLENLVRTSTASAPYTLQQLWYHLYPHMQTFERLMHLIDEIQKKDLPPPRAPPSRGRRAQLPPDDNDADRLPASGESDVSSGGDGDDDDDDDDDEPEPPSEQFVVRGGHTLNILSDLIRLRGGDAASRQLYEFLLTKASAPFLRMLAHWLRTGELEDTRPETPGGEFMVASDNDGAAARTFVDTEASDYDLEDGSPAARTRRIGFVSVPELTPAFLRPCAEKIVRTGEYLNILRANGVDLRTLRALDIELGPAPTLAPGPAPVSAAAATAAGNNGDGEGGLNSLLNPQLLMRQIDQAYLRANQALLDLLFRDGQMMAYMGAVKRYLLFEASDFLTHFLDLAKVEVMRQPKDMSAGRLQSFLDLALLNPASVSHDDPLKDIVRVTMESVDLVETMRMINTSSAGSANTSGLVPAGRRMTRDATGATFLGTSIVSDNFLTGDLFMALQLQIPFPFTVVLDREALDKYTALSRLLLALKQTEQALVTSWTLDLKHEDPPVNPAEQAAGAMDARVEALRRAVFLKIHTVRHRMVLAIQQILFYCFWDVIEPQWTRMVGLMKTARTVDDLCRVHTQHLDLMFQQCGLTAPKLPKITVELLLRASKFILYVNKISTAKASLLRVTGPRSAAAAHKTVSGRLLAEMHRDETADDPEAQYAKLQAASRQIDKLDGYWNEQLKILLKALNHYARKFEESYLTLAVRLDCYRGGEAGMPSQ</sequence>
<evidence type="ECO:0000256" key="4">
    <source>
        <dbReference type="ARBA" id="ARBA00023212"/>
    </source>
</evidence>
<accession>A0A9W8HG19</accession>
<evidence type="ECO:0000259" key="7">
    <source>
        <dbReference type="Pfam" id="PF04130"/>
    </source>
</evidence>
<proteinExistence type="inferred from homology"/>
<evidence type="ECO:0000256" key="5">
    <source>
        <dbReference type="RuleBase" id="RU363050"/>
    </source>
</evidence>
<dbReference type="GO" id="GO:0031122">
    <property type="term" value="P:cytoplasmic microtubule organization"/>
    <property type="evidence" value="ECO:0007669"/>
    <property type="project" value="TreeGrafter"/>
</dbReference>
<name>A0A9W8HG19_9FUNG</name>
<keyword evidence="4 5" id="KW-0206">Cytoskeleton</keyword>
<dbReference type="GO" id="GO:0000922">
    <property type="term" value="C:spindle pole"/>
    <property type="evidence" value="ECO:0007669"/>
    <property type="project" value="InterPro"/>
</dbReference>
<feature type="compositionally biased region" description="Basic and acidic residues" evidence="6">
    <location>
        <begin position="41"/>
        <end position="58"/>
    </location>
</feature>
<dbReference type="OrthoDB" id="2192946at2759"/>
<dbReference type="GO" id="GO:0051225">
    <property type="term" value="P:spindle assembly"/>
    <property type="evidence" value="ECO:0007669"/>
    <property type="project" value="TreeGrafter"/>
</dbReference>
<evidence type="ECO:0000313" key="10">
    <source>
        <dbReference type="Proteomes" id="UP001140217"/>
    </source>
</evidence>
<keyword evidence="3 5" id="KW-0493">Microtubule</keyword>
<dbReference type="PANTHER" id="PTHR19302:SF13">
    <property type="entry name" value="GAMMA-TUBULIN COMPLEX COMPONENT 2"/>
    <property type="match status" value="1"/>
</dbReference>
<evidence type="ECO:0000256" key="2">
    <source>
        <dbReference type="ARBA" id="ARBA00022490"/>
    </source>
</evidence>
<feature type="compositionally biased region" description="Polar residues" evidence="6">
    <location>
        <begin position="60"/>
        <end position="77"/>
    </location>
</feature>
<comment type="caution">
    <text evidence="9">The sequence shown here is derived from an EMBL/GenBank/DDBJ whole genome shotgun (WGS) entry which is preliminary data.</text>
</comment>
<dbReference type="Pfam" id="PF17681">
    <property type="entry name" value="GCP_N_terminal"/>
    <property type="match status" value="1"/>
</dbReference>
<feature type="compositionally biased region" description="Acidic residues" evidence="6">
    <location>
        <begin position="352"/>
        <end position="366"/>
    </location>
</feature>
<feature type="region of interest" description="Disordered" evidence="6">
    <location>
        <begin position="19"/>
        <end position="104"/>
    </location>
</feature>
<dbReference type="InterPro" id="IPR041470">
    <property type="entry name" value="GCP_N"/>
</dbReference>
<dbReference type="GO" id="GO:0051321">
    <property type="term" value="P:meiotic cell cycle"/>
    <property type="evidence" value="ECO:0007669"/>
    <property type="project" value="TreeGrafter"/>
</dbReference>